<evidence type="ECO:0000313" key="3">
    <source>
        <dbReference type="Proteomes" id="UP000245783"/>
    </source>
</evidence>
<feature type="compositionally biased region" description="Polar residues" evidence="1">
    <location>
        <begin position="56"/>
        <end position="66"/>
    </location>
</feature>
<protein>
    <submittedName>
        <fullName evidence="2">Uncharacterized protein</fullName>
    </submittedName>
</protein>
<feature type="region of interest" description="Disordered" evidence="1">
    <location>
        <begin position="145"/>
        <end position="190"/>
    </location>
</feature>
<dbReference type="InParanoid" id="A0A316VXX4"/>
<dbReference type="RefSeq" id="XP_025367485.1">
    <property type="nucleotide sequence ID" value="XM_025514598.1"/>
</dbReference>
<dbReference type="AlphaFoldDB" id="A0A316VXX4"/>
<reference evidence="2 3" key="1">
    <citation type="journal article" date="2018" name="Mol. Biol. Evol.">
        <title>Broad Genomic Sampling Reveals a Smut Pathogenic Ancestry of the Fungal Clade Ustilaginomycotina.</title>
        <authorList>
            <person name="Kijpornyongpan T."/>
            <person name="Mondo S.J."/>
            <person name="Barry K."/>
            <person name="Sandor L."/>
            <person name="Lee J."/>
            <person name="Lipzen A."/>
            <person name="Pangilinan J."/>
            <person name="LaButti K."/>
            <person name="Hainaut M."/>
            <person name="Henrissat B."/>
            <person name="Grigoriev I.V."/>
            <person name="Spatafora J.W."/>
            <person name="Aime M.C."/>
        </authorList>
    </citation>
    <scope>NUCLEOTIDE SEQUENCE [LARGE SCALE GENOMIC DNA]</scope>
    <source>
        <strain evidence="2 3">MCA 4658</strain>
    </source>
</reference>
<name>A0A316VXX4_9BASI</name>
<dbReference type="Proteomes" id="UP000245783">
    <property type="component" value="Unassembled WGS sequence"/>
</dbReference>
<proteinExistence type="predicted"/>
<organism evidence="2 3">
    <name type="scientific">Ceraceosorus guamensis</name>
    <dbReference type="NCBI Taxonomy" id="1522189"/>
    <lineage>
        <taxon>Eukaryota</taxon>
        <taxon>Fungi</taxon>
        <taxon>Dikarya</taxon>
        <taxon>Basidiomycota</taxon>
        <taxon>Ustilaginomycotina</taxon>
        <taxon>Exobasidiomycetes</taxon>
        <taxon>Ceraceosorales</taxon>
        <taxon>Ceraceosoraceae</taxon>
        <taxon>Ceraceosorus</taxon>
    </lineage>
</organism>
<evidence type="ECO:0000313" key="2">
    <source>
        <dbReference type="EMBL" id="PWN40325.1"/>
    </source>
</evidence>
<evidence type="ECO:0000256" key="1">
    <source>
        <dbReference type="SAM" id="MobiDB-lite"/>
    </source>
</evidence>
<sequence length="190" mass="20519">MTGHAVRQRPTGAICHRPDFFQSVRSCVLATCRSGTRGPSARAYARQATVCCPTSARGTSSSQSCKSRGPSGGSSVRTSSFPRKAEAMRERMTSRKMIGHSHARSLVSSPCWPALRSAGKCVATKHCRWMCGGVWSLDMRTATNGRSNAVTPTTTALSGDQRNPLSRKSSSDRSEGLRCTSKECVESSWR</sequence>
<dbReference type="GeneID" id="37036468"/>
<feature type="region of interest" description="Disordered" evidence="1">
    <location>
        <begin position="54"/>
        <end position="84"/>
    </location>
</feature>
<accession>A0A316VXX4</accession>
<gene>
    <name evidence="2" type="ORF">IE81DRAFT_325680</name>
</gene>
<keyword evidence="3" id="KW-1185">Reference proteome</keyword>
<dbReference type="EMBL" id="KZ819421">
    <property type="protein sequence ID" value="PWN40325.1"/>
    <property type="molecule type" value="Genomic_DNA"/>
</dbReference>
<feature type="compositionally biased region" description="Basic and acidic residues" evidence="1">
    <location>
        <begin position="169"/>
        <end position="190"/>
    </location>
</feature>
<feature type="compositionally biased region" description="Polar residues" evidence="1">
    <location>
        <begin position="145"/>
        <end position="168"/>
    </location>
</feature>